<evidence type="ECO:0000313" key="2">
    <source>
        <dbReference type="EMBL" id="KZP00538.1"/>
    </source>
</evidence>
<reference evidence="2 3" key="1">
    <citation type="journal article" date="2016" name="Mol. Biol. Evol.">
        <title>Comparative Genomics of Early-Diverging Mushroom-Forming Fungi Provides Insights into the Origins of Lignocellulose Decay Capabilities.</title>
        <authorList>
            <person name="Nagy L.G."/>
            <person name="Riley R."/>
            <person name="Tritt A."/>
            <person name="Adam C."/>
            <person name="Daum C."/>
            <person name="Floudas D."/>
            <person name="Sun H."/>
            <person name="Yadav J.S."/>
            <person name="Pangilinan J."/>
            <person name="Larsson K.H."/>
            <person name="Matsuura K."/>
            <person name="Barry K."/>
            <person name="Labutti K."/>
            <person name="Kuo R."/>
            <person name="Ohm R.A."/>
            <person name="Bhattacharya S.S."/>
            <person name="Shirouzu T."/>
            <person name="Yoshinaga Y."/>
            <person name="Martin F.M."/>
            <person name="Grigoriev I.V."/>
            <person name="Hibbett D.S."/>
        </authorList>
    </citation>
    <scope>NUCLEOTIDE SEQUENCE [LARGE SCALE GENOMIC DNA]</scope>
    <source>
        <strain evidence="2 3">TUFC12733</strain>
    </source>
</reference>
<dbReference type="EMBL" id="KV417269">
    <property type="protein sequence ID" value="KZP00538.1"/>
    <property type="molecule type" value="Genomic_DNA"/>
</dbReference>
<evidence type="ECO:0000313" key="3">
    <source>
        <dbReference type="Proteomes" id="UP000076738"/>
    </source>
</evidence>
<gene>
    <name evidence="2" type="ORF">CALVIDRAFT_560498</name>
</gene>
<dbReference type="OrthoDB" id="10590800at2759"/>
<dbReference type="AlphaFoldDB" id="A0A167R3Z4"/>
<sequence length="128" mass="13526">MSTPTSALASPPPAAGAAPSPADVPVEPAWQARKLSPPTEPRASRLARYDPFPSPSPLSQTLINTHRVAEEVVAALDARKRAIARGDKAGLADDMLRGSMRVLDDIIQESAAMNASYNAGRWAGRGNR</sequence>
<keyword evidence="3" id="KW-1185">Reference proteome</keyword>
<organism evidence="2 3">
    <name type="scientific">Calocera viscosa (strain TUFC12733)</name>
    <dbReference type="NCBI Taxonomy" id="1330018"/>
    <lineage>
        <taxon>Eukaryota</taxon>
        <taxon>Fungi</taxon>
        <taxon>Dikarya</taxon>
        <taxon>Basidiomycota</taxon>
        <taxon>Agaricomycotina</taxon>
        <taxon>Dacrymycetes</taxon>
        <taxon>Dacrymycetales</taxon>
        <taxon>Dacrymycetaceae</taxon>
        <taxon>Calocera</taxon>
    </lineage>
</organism>
<dbReference type="Proteomes" id="UP000076738">
    <property type="component" value="Unassembled WGS sequence"/>
</dbReference>
<accession>A0A167R3Z4</accession>
<feature type="region of interest" description="Disordered" evidence="1">
    <location>
        <begin position="1"/>
        <end position="62"/>
    </location>
</feature>
<evidence type="ECO:0000256" key="1">
    <source>
        <dbReference type="SAM" id="MobiDB-lite"/>
    </source>
</evidence>
<proteinExistence type="predicted"/>
<feature type="compositionally biased region" description="Low complexity" evidence="1">
    <location>
        <begin position="1"/>
        <end position="21"/>
    </location>
</feature>
<protein>
    <submittedName>
        <fullName evidence="2">Uncharacterized protein</fullName>
    </submittedName>
</protein>
<name>A0A167R3Z4_CALVF</name>